<sequence>MRVNTEFERVLKYFNEDGDGKISPSELRNRLGMMGGELLFKDAEKLIEELDSDGDGLLSLENFVKIMEDAGEEKLKDLAEAFEMYRNTEMYGFITTKSLQRMLRRLGESKSMEQCTTMIDHFDLNGDGLLVKQLSLRPDPCFALKGSSLQDMKLLFVEMGVGYDLHGQDMTTAAMRPCRDAISANSIPAFRKGNIPRVTSDHMKLHVKLGVPHPLQQNLDKDKISGQIMNFEVVDGGLVCSTEEIPEKNDDCYIVNAAVYVGY</sequence>
<feature type="domain" description="EF-hand" evidence="3">
    <location>
        <begin position="38"/>
        <end position="73"/>
    </location>
</feature>
<dbReference type="CDD" id="cd00051">
    <property type="entry name" value="EFh"/>
    <property type="match status" value="1"/>
</dbReference>
<evidence type="ECO:0000313" key="5">
    <source>
        <dbReference type="Proteomes" id="UP000289340"/>
    </source>
</evidence>
<evidence type="ECO:0000313" key="4">
    <source>
        <dbReference type="EMBL" id="RZC16439.1"/>
    </source>
</evidence>
<dbReference type="PROSITE" id="PS50222">
    <property type="entry name" value="EF_HAND_2"/>
    <property type="match status" value="2"/>
</dbReference>
<name>A0A445KZY6_GLYSO</name>
<comment type="caution">
    <text evidence="4">The sequence shown here is derived from an EMBL/GenBank/DDBJ whole genome shotgun (WGS) entry which is preliminary data.</text>
</comment>
<dbReference type="Gene3D" id="1.10.238.10">
    <property type="entry name" value="EF-hand"/>
    <property type="match status" value="2"/>
</dbReference>
<dbReference type="AlphaFoldDB" id="A0A445KZY6"/>
<dbReference type="NCBIfam" id="TIGR02058">
    <property type="entry name" value="lin0512_fam"/>
    <property type="match status" value="1"/>
</dbReference>
<dbReference type="Pfam" id="PF13499">
    <property type="entry name" value="EF-hand_7"/>
    <property type="match status" value="1"/>
</dbReference>
<organism evidence="4 5">
    <name type="scientific">Glycine soja</name>
    <name type="common">Wild soybean</name>
    <dbReference type="NCBI Taxonomy" id="3848"/>
    <lineage>
        <taxon>Eukaryota</taxon>
        <taxon>Viridiplantae</taxon>
        <taxon>Streptophyta</taxon>
        <taxon>Embryophyta</taxon>
        <taxon>Tracheophyta</taxon>
        <taxon>Spermatophyta</taxon>
        <taxon>Magnoliopsida</taxon>
        <taxon>eudicotyledons</taxon>
        <taxon>Gunneridae</taxon>
        <taxon>Pentapetalae</taxon>
        <taxon>rosids</taxon>
        <taxon>fabids</taxon>
        <taxon>Fabales</taxon>
        <taxon>Fabaceae</taxon>
        <taxon>Papilionoideae</taxon>
        <taxon>50 kb inversion clade</taxon>
        <taxon>NPAAA clade</taxon>
        <taxon>indigoferoid/millettioid clade</taxon>
        <taxon>Phaseoleae</taxon>
        <taxon>Glycine</taxon>
        <taxon>Glycine subgen. Soja</taxon>
    </lineage>
</organism>
<feature type="domain" description="EF-hand" evidence="3">
    <location>
        <begin position="2"/>
        <end position="37"/>
    </location>
</feature>
<evidence type="ECO:0000256" key="1">
    <source>
        <dbReference type="ARBA" id="ARBA00022741"/>
    </source>
</evidence>
<dbReference type="InterPro" id="IPR011992">
    <property type="entry name" value="EF-hand-dom_pair"/>
</dbReference>
<dbReference type="GO" id="GO:0005509">
    <property type="term" value="F:calcium ion binding"/>
    <property type="evidence" value="ECO:0007669"/>
    <property type="project" value="InterPro"/>
</dbReference>
<dbReference type="Gene3D" id="3.30.1330.20">
    <property type="entry name" value="Tubulin/FtsZ, C-terminal domain"/>
    <property type="match status" value="1"/>
</dbReference>
<keyword evidence="5" id="KW-1185">Reference proteome</keyword>
<reference evidence="4 5" key="1">
    <citation type="submission" date="2018-09" db="EMBL/GenBank/DDBJ databases">
        <title>A high-quality reference genome of wild soybean provides a powerful tool to mine soybean genomes.</title>
        <authorList>
            <person name="Xie M."/>
            <person name="Chung C.Y.L."/>
            <person name="Li M.-W."/>
            <person name="Wong F.-L."/>
            <person name="Chan T.-F."/>
            <person name="Lam H.-M."/>
        </authorList>
    </citation>
    <scope>NUCLEOTIDE SEQUENCE [LARGE SCALE GENOMIC DNA]</scope>
    <source>
        <strain evidence="5">cv. W05</strain>
        <tissue evidence="4">Hypocotyl of etiolated seedlings</tissue>
    </source>
</reference>
<dbReference type="InterPro" id="IPR011719">
    <property type="entry name" value="CHP02058"/>
</dbReference>
<keyword evidence="1" id="KW-0547">Nucleotide-binding</keyword>
<dbReference type="PANTHER" id="PTHR34784:SF1">
    <property type="entry name" value="50S RIBOSOMAL PROTEIN L34"/>
    <property type="match status" value="1"/>
</dbReference>
<gene>
    <name evidence="4" type="ORF">D0Y65_009630</name>
</gene>
<dbReference type="EMBL" id="QZWG01000004">
    <property type="protein sequence ID" value="RZC16439.1"/>
    <property type="molecule type" value="Genomic_DNA"/>
</dbReference>
<accession>A0A445KZY6</accession>
<dbReference type="Pfam" id="PF09585">
    <property type="entry name" value="Lin0512_fam"/>
    <property type="match status" value="1"/>
</dbReference>
<dbReference type="GO" id="GO:0005525">
    <property type="term" value="F:GTP binding"/>
    <property type="evidence" value="ECO:0007669"/>
    <property type="project" value="UniProtKB-KW"/>
</dbReference>
<dbReference type="Proteomes" id="UP000289340">
    <property type="component" value="Chromosome 4"/>
</dbReference>
<evidence type="ECO:0000259" key="3">
    <source>
        <dbReference type="PROSITE" id="PS50222"/>
    </source>
</evidence>
<proteinExistence type="predicted"/>
<protein>
    <submittedName>
        <fullName evidence="4">Putative calcium-binding protein CML19</fullName>
    </submittedName>
</protein>
<dbReference type="SUPFAM" id="SSF47473">
    <property type="entry name" value="EF-hand"/>
    <property type="match status" value="1"/>
</dbReference>
<dbReference type="SMART" id="SM00054">
    <property type="entry name" value="EFh"/>
    <property type="match status" value="2"/>
</dbReference>
<evidence type="ECO:0000256" key="2">
    <source>
        <dbReference type="ARBA" id="ARBA00023134"/>
    </source>
</evidence>
<dbReference type="FunFam" id="1.10.238.10:FF:000341">
    <property type="entry name" value="Putative calcium-binding protein CML19"/>
    <property type="match status" value="1"/>
</dbReference>
<keyword evidence="2" id="KW-0342">GTP-binding</keyword>
<dbReference type="PANTHER" id="PTHR34784">
    <property type="entry name" value="50S RIBOSOMAL PROTEIN L34"/>
    <property type="match status" value="1"/>
</dbReference>
<dbReference type="InterPro" id="IPR002048">
    <property type="entry name" value="EF_hand_dom"/>
</dbReference>
<dbReference type="InterPro" id="IPR037103">
    <property type="entry name" value="Tubulin/FtsZ-like_C"/>
</dbReference>
<dbReference type="Pfam" id="PF13833">
    <property type="entry name" value="EF-hand_8"/>
    <property type="match status" value="1"/>
</dbReference>